<dbReference type="SUPFAM" id="SSF53448">
    <property type="entry name" value="Nucleotide-diphospho-sugar transferases"/>
    <property type="match status" value="1"/>
</dbReference>
<accession>A0ABR7GH67</accession>
<name>A0ABR7GH67_9FIRM</name>
<evidence type="ECO:0000313" key="3">
    <source>
        <dbReference type="Proteomes" id="UP000643810"/>
    </source>
</evidence>
<dbReference type="PANTHER" id="PTHR22916:SF3">
    <property type="entry name" value="UDP-GLCNAC:BETAGAL BETA-1,3-N-ACETYLGLUCOSAMINYLTRANSFERASE-LIKE PROTEIN 1"/>
    <property type="match status" value="1"/>
</dbReference>
<proteinExistence type="predicted"/>
<protein>
    <submittedName>
        <fullName evidence="2">Glycosyltransferase</fullName>
    </submittedName>
</protein>
<evidence type="ECO:0000313" key="2">
    <source>
        <dbReference type="EMBL" id="MBC5686790.1"/>
    </source>
</evidence>
<comment type="caution">
    <text evidence="2">The sequence shown here is derived from an EMBL/GenBank/DDBJ whole genome shotgun (WGS) entry which is preliminary data.</text>
</comment>
<dbReference type="InterPro" id="IPR001173">
    <property type="entry name" value="Glyco_trans_2-like"/>
</dbReference>
<dbReference type="CDD" id="cd04179">
    <property type="entry name" value="DPM_DPG-synthase_like"/>
    <property type="match status" value="1"/>
</dbReference>
<dbReference type="PANTHER" id="PTHR22916">
    <property type="entry name" value="GLYCOSYLTRANSFERASE"/>
    <property type="match status" value="1"/>
</dbReference>
<reference evidence="2 3" key="1">
    <citation type="submission" date="2020-08" db="EMBL/GenBank/DDBJ databases">
        <title>Genome public.</title>
        <authorList>
            <person name="Liu C."/>
            <person name="Sun Q."/>
        </authorList>
    </citation>
    <scope>NUCLEOTIDE SEQUENCE [LARGE SCALE GENOMIC DNA]</scope>
    <source>
        <strain evidence="2 3">NSJ-9</strain>
    </source>
</reference>
<gene>
    <name evidence="2" type="ORF">H8R94_09285</name>
</gene>
<dbReference type="Pfam" id="PF00535">
    <property type="entry name" value="Glycos_transf_2"/>
    <property type="match status" value="1"/>
</dbReference>
<dbReference type="Gene3D" id="3.90.550.10">
    <property type="entry name" value="Spore Coat Polysaccharide Biosynthesis Protein SpsA, Chain A"/>
    <property type="match status" value="1"/>
</dbReference>
<evidence type="ECO:0000259" key="1">
    <source>
        <dbReference type="Pfam" id="PF00535"/>
    </source>
</evidence>
<dbReference type="Proteomes" id="UP000643810">
    <property type="component" value="Unassembled WGS sequence"/>
</dbReference>
<dbReference type="InterPro" id="IPR029044">
    <property type="entry name" value="Nucleotide-diphossugar_trans"/>
</dbReference>
<dbReference type="RefSeq" id="WP_186854488.1">
    <property type="nucleotide sequence ID" value="NZ_JACOPG010000003.1"/>
</dbReference>
<feature type="domain" description="Glycosyltransferase 2-like" evidence="1">
    <location>
        <begin position="5"/>
        <end position="167"/>
    </location>
</feature>
<keyword evidence="3" id="KW-1185">Reference proteome</keyword>
<dbReference type="EMBL" id="JACOPG010000003">
    <property type="protein sequence ID" value="MBC5686790.1"/>
    <property type="molecule type" value="Genomic_DNA"/>
</dbReference>
<sequence length="340" mass="39733">MKIVSFAIPCYNSEGYMSKCIESLLPGGEDVEIIIVDDGSSDRTAEIADAYAEKYPTIIKAIHQENGGHGCAVNTGLANASGIYFKVVDSDDWVDVDAYARVLETLKKFVADDTLVDMLLTNYVYEKIEGDYHHQRTMFYTLLFPQERIMGWHDMKHNIKGFSILMHSVTYRTQLLRDCHLELPKHTFYVDNLFVYEPLPFVKTLYYLNVDFYRYYIGRDGQSVNEKNMIKRIDQQLYVNKRMVDAYDLWQIEEEHLREYMLSYLETITVVSTCIGYVSNDPVNLKKVKDLWKYIKDKDPRTYHHLRWGALGHAMNLPGRFGRYLSVKAYKISQRFMGFN</sequence>
<organism evidence="2 3">
    <name type="scientific">Roseburia lenta</name>
    <dbReference type="NCBI Taxonomy" id="2763061"/>
    <lineage>
        <taxon>Bacteria</taxon>
        <taxon>Bacillati</taxon>
        <taxon>Bacillota</taxon>
        <taxon>Clostridia</taxon>
        <taxon>Lachnospirales</taxon>
        <taxon>Lachnospiraceae</taxon>
        <taxon>Roseburia</taxon>
    </lineage>
</organism>